<protein>
    <submittedName>
        <fullName evidence="1">Uncharacterized protein</fullName>
    </submittedName>
</protein>
<dbReference type="Proteomes" id="UP000735302">
    <property type="component" value="Unassembled WGS sequence"/>
</dbReference>
<evidence type="ECO:0000313" key="1">
    <source>
        <dbReference type="EMBL" id="GFO40304.1"/>
    </source>
</evidence>
<dbReference type="AlphaFoldDB" id="A0AAV4D814"/>
<comment type="caution">
    <text evidence="1">The sequence shown here is derived from an EMBL/GenBank/DDBJ whole genome shotgun (WGS) entry which is preliminary data.</text>
</comment>
<keyword evidence="2" id="KW-1185">Reference proteome</keyword>
<evidence type="ECO:0000313" key="2">
    <source>
        <dbReference type="Proteomes" id="UP000735302"/>
    </source>
</evidence>
<sequence>MRKLDAGVKVSVGHPLQNPQVHFIIGYKFESDFRRYNLLALPCLGETLVIIREGKGSRGRQREKITDGLAT</sequence>
<dbReference type="EMBL" id="BLXT01007613">
    <property type="protein sequence ID" value="GFO40304.1"/>
    <property type="molecule type" value="Genomic_DNA"/>
</dbReference>
<name>A0AAV4D814_9GAST</name>
<proteinExistence type="predicted"/>
<reference evidence="1 2" key="1">
    <citation type="journal article" date="2021" name="Elife">
        <title>Chloroplast acquisition without the gene transfer in kleptoplastic sea slugs, Plakobranchus ocellatus.</title>
        <authorList>
            <person name="Maeda T."/>
            <person name="Takahashi S."/>
            <person name="Yoshida T."/>
            <person name="Shimamura S."/>
            <person name="Takaki Y."/>
            <person name="Nagai Y."/>
            <person name="Toyoda A."/>
            <person name="Suzuki Y."/>
            <person name="Arimoto A."/>
            <person name="Ishii H."/>
            <person name="Satoh N."/>
            <person name="Nishiyama T."/>
            <person name="Hasebe M."/>
            <person name="Maruyama T."/>
            <person name="Minagawa J."/>
            <person name="Obokata J."/>
            <person name="Shigenobu S."/>
        </authorList>
    </citation>
    <scope>NUCLEOTIDE SEQUENCE [LARGE SCALE GENOMIC DNA]</scope>
</reference>
<organism evidence="1 2">
    <name type="scientific">Plakobranchus ocellatus</name>
    <dbReference type="NCBI Taxonomy" id="259542"/>
    <lineage>
        <taxon>Eukaryota</taxon>
        <taxon>Metazoa</taxon>
        <taxon>Spiralia</taxon>
        <taxon>Lophotrochozoa</taxon>
        <taxon>Mollusca</taxon>
        <taxon>Gastropoda</taxon>
        <taxon>Heterobranchia</taxon>
        <taxon>Euthyneura</taxon>
        <taxon>Panpulmonata</taxon>
        <taxon>Sacoglossa</taxon>
        <taxon>Placobranchoidea</taxon>
        <taxon>Plakobranchidae</taxon>
        <taxon>Plakobranchus</taxon>
    </lineage>
</organism>
<accession>A0AAV4D814</accession>
<gene>
    <name evidence="1" type="ORF">PoB_006680900</name>
</gene>